<name>A0A1S9PLV9_9SPHI</name>
<evidence type="ECO:0000313" key="2">
    <source>
        <dbReference type="Proteomes" id="UP000189739"/>
    </source>
</evidence>
<protein>
    <submittedName>
        <fullName evidence="1">Uncharacterized protein</fullName>
    </submittedName>
</protein>
<dbReference type="RefSeq" id="WP_078346104.1">
    <property type="nucleotide sequence ID" value="NZ_MBTF01000001.1"/>
</dbReference>
<accession>A0A1S9PLV9</accession>
<reference evidence="1 2" key="1">
    <citation type="submission" date="2016-07" db="EMBL/GenBank/DDBJ databases">
        <title>Genomic analysis of zinc-resistant bacterium Mucilaginibacter pedocola TBZ30.</title>
        <authorList>
            <person name="Huang J."/>
            <person name="Tang J."/>
        </authorList>
    </citation>
    <scope>NUCLEOTIDE SEQUENCE [LARGE SCALE GENOMIC DNA]</scope>
    <source>
        <strain evidence="1 2">TBZ30</strain>
    </source>
</reference>
<dbReference type="OrthoDB" id="1489695at2"/>
<dbReference type="Proteomes" id="UP000189739">
    <property type="component" value="Unassembled WGS sequence"/>
</dbReference>
<proteinExistence type="predicted"/>
<evidence type="ECO:0000313" key="1">
    <source>
        <dbReference type="EMBL" id="OOQ61921.1"/>
    </source>
</evidence>
<dbReference type="STRING" id="1792845.BC343_02340"/>
<dbReference type="InterPro" id="IPR056955">
    <property type="entry name" value="ORC-CDC6-like"/>
</dbReference>
<gene>
    <name evidence="1" type="ORF">BC343_02340</name>
</gene>
<dbReference type="AlphaFoldDB" id="A0A1S9PLV9"/>
<organism evidence="1 2">
    <name type="scientific">Mucilaginibacter pedocola</name>
    <dbReference type="NCBI Taxonomy" id="1792845"/>
    <lineage>
        <taxon>Bacteria</taxon>
        <taxon>Pseudomonadati</taxon>
        <taxon>Bacteroidota</taxon>
        <taxon>Sphingobacteriia</taxon>
        <taxon>Sphingobacteriales</taxon>
        <taxon>Sphingobacteriaceae</taxon>
        <taxon>Mucilaginibacter</taxon>
    </lineage>
</organism>
<comment type="caution">
    <text evidence="1">The sequence shown here is derived from an EMBL/GenBank/DDBJ whole genome shotgun (WGS) entry which is preliminary data.</text>
</comment>
<sequence>MRVDVNPFYTRASDNIDTEDRFIKLFSSEILQIFKEYPIWNAVNVLRSSPGGGKTTLFKIFTPKVLNAIKVSRSHDDHAKELFGALQSLDIFDKKGQPIIAAGLTAFNTQYTTLEYLDLNETQKIRLFCSLLNIRIILSSLKAICEIKELGFPRDLRRVSINQEDSLDIPINLRQLKSANELYEWATAEEEKICDQIDSIYPEINPNLKGGDTLYALDFFSQNNLKIDDKPFDVKVVVMLDDVHNLSVRQRDFLVKTIVDKRPHVNTWISERLKALTMDELLSEGSKAGRDINFIVLENFWAKRHSQFEKFARSVANLRVEIAFDAKKEFARFLPTKMSNKYTGIIEDAIGTVSSRVKQKYGSITKYQAEIKVREESTEEGYERLVEWRTLEILLFRDKNKSQTTLAFADLETEAVELQDGSDVKIAAQLFLNEEFKIPFYFGISTLCRLASSNIEQFLNIAGELFDIVLENWVKHVVNANHELMLSPDKQEEVIKRIVNKKWKELNTSVPQFEDVKKLLDAIGTYCSSETYVPNAWNSPGINGIAITMAERKEIKDSYLKDKNHPYYKLSKCLAICIAYNLLDFKLNYKCKGKEWMILYINRIYCVKYQLPLNNGKFKERKLKDLLVWLNSGVNFQKKLKV</sequence>
<dbReference type="EMBL" id="MBTF01000001">
    <property type="protein sequence ID" value="OOQ61921.1"/>
    <property type="molecule type" value="Genomic_DNA"/>
</dbReference>
<dbReference type="Pfam" id="PF24389">
    <property type="entry name" value="ORC-CDC6-like"/>
    <property type="match status" value="1"/>
</dbReference>
<keyword evidence="2" id="KW-1185">Reference proteome</keyword>